<organism evidence="1 2">
    <name type="scientific">Myxacorys almedinensis A</name>
    <dbReference type="NCBI Taxonomy" id="2690445"/>
    <lineage>
        <taxon>Bacteria</taxon>
        <taxon>Bacillati</taxon>
        <taxon>Cyanobacteriota</taxon>
        <taxon>Cyanophyceae</taxon>
        <taxon>Leptolyngbyales</taxon>
        <taxon>Leptolyngbyaceae</taxon>
        <taxon>Myxacorys</taxon>
        <taxon>Myxacorys almedinensis</taxon>
    </lineage>
</organism>
<dbReference type="SUPFAM" id="SSF52540">
    <property type="entry name" value="P-loop containing nucleoside triphosphate hydrolases"/>
    <property type="match status" value="1"/>
</dbReference>
<dbReference type="Gene3D" id="3.40.50.300">
    <property type="entry name" value="P-loop containing nucleotide triphosphate hydrolases"/>
    <property type="match status" value="1"/>
</dbReference>
<dbReference type="InterPro" id="IPR017101">
    <property type="entry name" value="P-loop_ATP/GTP-bd_All4644_prd"/>
</dbReference>
<accession>A0A8J7Z360</accession>
<dbReference type="PANTHER" id="PTHR20873:SF0">
    <property type="entry name" value="L-SERYL-TRNA(SEC) KINASE"/>
    <property type="match status" value="1"/>
</dbReference>
<dbReference type="PIRSF" id="PIRSF037081">
    <property type="entry name" value="P-loop_All4644_prd"/>
    <property type="match status" value="1"/>
</dbReference>
<comment type="caution">
    <text evidence="1">The sequence shown here is derived from an EMBL/GenBank/DDBJ whole genome shotgun (WGS) entry which is preliminary data.</text>
</comment>
<dbReference type="EMBL" id="WVIE01000032">
    <property type="protein sequence ID" value="NDJ19527.1"/>
    <property type="molecule type" value="Genomic_DNA"/>
</dbReference>
<gene>
    <name evidence="1" type="ORF">GS601_19940</name>
</gene>
<proteinExistence type="predicted"/>
<dbReference type="Pfam" id="PF13671">
    <property type="entry name" value="AAA_33"/>
    <property type="match status" value="1"/>
</dbReference>
<dbReference type="InterPro" id="IPR027417">
    <property type="entry name" value="P-loop_NTPase"/>
</dbReference>
<dbReference type="GO" id="GO:0016301">
    <property type="term" value="F:kinase activity"/>
    <property type="evidence" value="ECO:0007669"/>
    <property type="project" value="TreeGrafter"/>
</dbReference>
<dbReference type="InterPro" id="IPR052648">
    <property type="entry name" value="Ser-tRNA(Sec)_kinase"/>
</dbReference>
<sequence length="190" mass="20762">MRDEAVQGKPSSLASSLIVLIGLPGSGKSTLARSMVEAWRNRSLLCNHPDAVLISTDAIRAQLFGDEAIQGSWLPIWLEVRRQFQAAAGQTSQGKVGFAIYDATNAVRKHRRAAIALARKTGFTHIIGIWVNTPLAVCLERNQQRKSRPSMPLGGASRVVPEAVILRMNRRLSGAPPSLEDGLDRLIELY</sequence>
<dbReference type="AlphaFoldDB" id="A0A8J7Z360"/>
<evidence type="ECO:0000313" key="1">
    <source>
        <dbReference type="EMBL" id="NDJ19527.1"/>
    </source>
</evidence>
<dbReference type="Proteomes" id="UP000646053">
    <property type="component" value="Unassembled WGS sequence"/>
</dbReference>
<keyword evidence="2" id="KW-1185">Reference proteome</keyword>
<protein>
    <submittedName>
        <fullName evidence="1">AAA family ATPase</fullName>
    </submittedName>
</protein>
<evidence type="ECO:0000313" key="2">
    <source>
        <dbReference type="Proteomes" id="UP000646053"/>
    </source>
</evidence>
<dbReference type="PANTHER" id="PTHR20873">
    <property type="entry name" value="L-SERYL-TRNA(SEC) KINASE"/>
    <property type="match status" value="1"/>
</dbReference>
<reference evidence="1" key="1">
    <citation type="submission" date="2019-12" db="EMBL/GenBank/DDBJ databases">
        <title>High-Quality draft genome sequences of three cyanobacteria isolated from the limestone walls of the Old Cathedral of Coimbra.</title>
        <authorList>
            <person name="Tiago I."/>
            <person name="Soares F."/>
            <person name="Portugal A."/>
        </authorList>
    </citation>
    <scope>NUCLEOTIDE SEQUENCE</scope>
    <source>
        <strain evidence="1">A</strain>
    </source>
</reference>
<dbReference type="GO" id="GO:0000049">
    <property type="term" value="F:tRNA binding"/>
    <property type="evidence" value="ECO:0007669"/>
    <property type="project" value="TreeGrafter"/>
</dbReference>
<name>A0A8J7Z360_9CYAN</name>